<dbReference type="Pfam" id="PF11174">
    <property type="entry name" value="DUF2970"/>
    <property type="match status" value="1"/>
</dbReference>
<proteinExistence type="predicted"/>
<evidence type="ECO:0000313" key="2">
    <source>
        <dbReference type="Proteomes" id="UP000199561"/>
    </source>
</evidence>
<dbReference type="AlphaFoldDB" id="A0A1I4NXG8"/>
<dbReference type="Proteomes" id="UP000199561">
    <property type="component" value="Unassembled WGS sequence"/>
</dbReference>
<organism evidence="1 2">
    <name type="scientific">Nitrosomonas nitrosa</name>
    <dbReference type="NCBI Taxonomy" id="52442"/>
    <lineage>
        <taxon>Bacteria</taxon>
        <taxon>Pseudomonadati</taxon>
        <taxon>Pseudomonadota</taxon>
        <taxon>Betaproteobacteria</taxon>
        <taxon>Nitrosomonadales</taxon>
        <taxon>Nitrosomonadaceae</taxon>
        <taxon>Nitrosomonas</taxon>
    </lineage>
</organism>
<name>A0A1I4NXG8_9PROT</name>
<accession>A0A1I4NXG8</accession>
<sequence length="70" mass="7725">MNNQQQSSSEKASTWQVAKAVFWSFLGIRKKSDLDQDAKMISPYQVVIGGLIGAVVFVLSILLVVRLVTN</sequence>
<evidence type="ECO:0000313" key="1">
    <source>
        <dbReference type="EMBL" id="SFM20254.1"/>
    </source>
</evidence>
<dbReference type="InterPro" id="IPR021344">
    <property type="entry name" value="DUF2970"/>
</dbReference>
<dbReference type="STRING" id="52442.SAMN05421880_10960"/>
<dbReference type="RefSeq" id="WP_090667660.1">
    <property type="nucleotide sequence ID" value="NZ_FOUF01000009.1"/>
</dbReference>
<gene>
    <name evidence="1" type="ORF">SAMN05421880_10960</name>
</gene>
<dbReference type="EMBL" id="FOUF01000009">
    <property type="protein sequence ID" value="SFM20254.1"/>
    <property type="molecule type" value="Genomic_DNA"/>
</dbReference>
<reference evidence="1 2" key="1">
    <citation type="submission" date="2016-10" db="EMBL/GenBank/DDBJ databases">
        <authorList>
            <person name="de Groot N.N."/>
        </authorList>
    </citation>
    <scope>NUCLEOTIDE SEQUENCE [LARGE SCALE GENOMIC DNA]</scope>
    <source>
        <strain evidence="1 2">Nm146</strain>
    </source>
</reference>
<protein>
    <submittedName>
        <fullName evidence="1">Uncharacterized protein</fullName>
    </submittedName>
</protein>
<keyword evidence="2" id="KW-1185">Reference proteome</keyword>